<dbReference type="Pfam" id="PF08022">
    <property type="entry name" value="FAD_binding_8"/>
    <property type="match status" value="1"/>
</dbReference>
<dbReference type="InterPro" id="IPR017927">
    <property type="entry name" value="FAD-bd_FR_type"/>
</dbReference>
<evidence type="ECO:0000256" key="15">
    <source>
        <dbReference type="SAM" id="Phobius"/>
    </source>
</evidence>
<evidence type="ECO:0000256" key="9">
    <source>
        <dbReference type="ARBA" id="ARBA00022982"/>
    </source>
</evidence>
<evidence type="ECO:0000256" key="3">
    <source>
        <dbReference type="ARBA" id="ARBA00012668"/>
    </source>
</evidence>
<evidence type="ECO:0000256" key="7">
    <source>
        <dbReference type="ARBA" id="ARBA00022692"/>
    </source>
</evidence>
<dbReference type="OMA" id="PWLDQPV"/>
<keyword evidence="11" id="KW-0560">Oxidoreductase</keyword>
<dbReference type="CDD" id="cd06186">
    <property type="entry name" value="NOX_Duox_like_FAD_NADP"/>
    <property type="match status" value="1"/>
</dbReference>
<evidence type="ECO:0000256" key="10">
    <source>
        <dbReference type="ARBA" id="ARBA00022989"/>
    </source>
</evidence>
<keyword evidence="18" id="KW-1185">Reference proteome</keyword>
<dbReference type="SUPFAM" id="SSF63380">
    <property type="entry name" value="Riboflavin synthase domain-like"/>
    <property type="match status" value="1"/>
</dbReference>
<organism evidence="18">
    <name type="scientific">Spathaspora passalidarum (strain NRRL Y-27907 / 11-Y1)</name>
    <dbReference type="NCBI Taxonomy" id="619300"/>
    <lineage>
        <taxon>Eukaryota</taxon>
        <taxon>Fungi</taxon>
        <taxon>Dikarya</taxon>
        <taxon>Ascomycota</taxon>
        <taxon>Saccharomycotina</taxon>
        <taxon>Pichiomycetes</taxon>
        <taxon>Debaryomycetaceae</taxon>
        <taxon>Spathaspora</taxon>
    </lineage>
</organism>
<dbReference type="GO" id="GO:0015677">
    <property type="term" value="P:copper ion import"/>
    <property type="evidence" value="ECO:0007669"/>
    <property type="project" value="TreeGrafter"/>
</dbReference>
<dbReference type="SFLD" id="SFLDS00052">
    <property type="entry name" value="Ferric_Reductase_Domain"/>
    <property type="match status" value="1"/>
</dbReference>
<dbReference type="eggNOG" id="KOG0039">
    <property type="taxonomic scope" value="Eukaryota"/>
</dbReference>
<dbReference type="EC" id="1.16.1.9" evidence="3"/>
<dbReference type="Gene3D" id="3.40.50.80">
    <property type="entry name" value="Nucleotide-binding domain of ferredoxin-NADP reductase (FNR) module"/>
    <property type="match status" value="1"/>
</dbReference>
<evidence type="ECO:0000256" key="1">
    <source>
        <dbReference type="ARBA" id="ARBA00004651"/>
    </source>
</evidence>
<feature type="transmembrane region" description="Helical" evidence="15">
    <location>
        <begin position="36"/>
        <end position="53"/>
    </location>
</feature>
<evidence type="ECO:0000256" key="13">
    <source>
        <dbReference type="ARBA" id="ARBA00023136"/>
    </source>
</evidence>
<dbReference type="SUPFAM" id="SSF52343">
    <property type="entry name" value="Ferredoxin reductase-like, C-terminal NADP-linked domain"/>
    <property type="match status" value="1"/>
</dbReference>
<dbReference type="Gene3D" id="2.40.30.10">
    <property type="entry name" value="Translation factors"/>
    <property type="match status" value="1"/>
</dbReference>
<dbReference type="InterPro" id="IPR039261">
    <property type="entry name" value="FNR_nucleotide-bd"/>
</dbReference>
<dbReference type="SFLD" id="SFLDG01168">
    <property type="entry name" value="Ferric_reductase_subgroup_(FRE"/>
    <property type="match status" value="1"/>
</dbReference>
<feature type="transmembrane region" description="Helical" evidence="15">
    <location>
        <begin position="103"/>
        <end position="120"/>
    </location>
</feature>
<dbReference type="Pfam" id="PF08030">
    <property type="entry name" value="NAD_binding_6"/>
    <property type="match status" value="1"/>
</dbReference>
<dbReference type="GO" id="GO:0006826">
    <property type="term" value="P:iron ion transport"/>
    <property type="evidence" value="ECO:0007669"/>
    <property type="project" value="TreeGrafter"/>
</dbReference>
<evidence type="ECO:0000256" key="5">
    <source>
        <dbReference type="ARBA" id="ARBA00022475"/>
    </source>
</evidence>
<evidence type="ECO:0000256" key="11">
    <source>
        <dbReference type="ARBA" id="ARBA00023002"/>
    </source>
</evidence>
<dbReference type="Proteomes" id="UP000000709">
    <property type="component" value="Unassembled WGS sequence"/>
</dbReference>
<feature type="transmembrane region" description="Helical" evidence="15">
    <location>
        <begin position="73"/>
        <end position="91"/>
    </location>
</feature>
<comment type="subcellular location">
    <subcellularLocation>
        <location evidence="1">Cell membrane</location>
        <topology evidence="1">Multi-pass membrane protein</topology>
    </subcellularLocation>
</comment>
<keyword evidence="4" id="KW-0813">Transport</keyword>
<dbReference type="RefSeq" id="XP_007377993.1">
    <property type="nucleotide sequence ID" value="XM_007377931.1"/>
</dbReference>
<dbReference type="HOGENOM" id="CLU_010365_7_2_1"/>
<evidence type="ECO:0000313" key="17">
    <source>
        <dbReference type="EMBL" id="EGW30227.1"/>
    </source>
</evidence>
<protein>
    <recommendedName>
        <fullName evidence="3">ferric-chelate reductase (NADPH)</fullName>
        <ecNumber evidence="3">1.16.1.9</ecNumber>
    </recommendedName>
</protein>
<feature type="domain" description="FAD-binding FR-type" evidence="16">
    <location>
        <begin position="154"/>
        <end position="264"/>
    </location>
</feature>
<dbReference type="GO" id="GO:0005886">
    <property type="term" value="C:plasma membrane"/>
    <property type="evidence" value="ECO:0007669"/>
    <property type="project" value="UniProtKB-SubCell"/>
</dbReference>
<evidence type="ECO:0000256" key="14">
    <source>
        <dbReference type="ARBA" id="ARBA00048483"/>
    </source>
</evidence>
<feature type="transmembrane region" description="Helical" evidence="15">
    <location>
        <begin position="132"/>
        <end position="149"/>
    </location>
</feature>
<keyword evidence="13 15" id="KW-0472">Membrane</keyword>
<dbReference type="KEGG" id="spaa:SPAPADRAFT_63848"/>
<keyword evidence="9" id="KW-0249">Electron transport</keyword>
<dbReference type="InParanoid" id="G3AVR2"/>
<dbReference type="AlphaFoldDB" id="G3AVR2"/>
<evidence type="ECO:0000313" key="18">
    <source>
        <dbReference type="Proteomes" id="UP000000709"/>
    </source>
</evidence>
<evidence type="ECO:0000256" key="6">
    <source>
        <dbReference type="ARBA" id="ARBA00022630"/>
    </source>
</evidence>
<dbReference type="Pfam" id="PF01794">
    <property type="entry name" value="Ferric_reduct"/>
    <property type="match status" value="1"/>
</dbReference>
<dbReference type="GO" id="GO:0006879">
    <property type="term" value="P:intracellular iron ion homeostasis"/>
    <property type="evidence" value="ECO:0007669"/>
    <property type="project" value="TreeGrafter"/>
</dbReference>
<keyword evidence="8" id="KW-0274">FAD</keyword>
<dbReference type="OrthoDB" id="17725at2759"/>
<dbReference type="GO" id="GO:0052851">
    <property type="term" value="F:ferric-chelate reductase (NADPH) activity"/>
    <property type="evidence" value="ECO:0007669"/>
    <property type="project" value="UniProtKB-EC"/>
</dbReference>
<dbReference type="STRING" id="619300.G3AVR2"/>
<evidence type="ECO:0000256" key="12">
    <source>
        <dbReference type="ARBA" id="ARBA00023065"/>
    </source>
</evidence>
<dbReference type="GeneID" id="18874941"/>
<gene>
    <name evidence="17" type="primary">FRE7</name>
    <name evidence="17" type="ORF">SPAPADRAFT_63848</name>
</gene>
<keyword evidence="12" id="KW-0406">Ion transport</keyword>
<keyword evidence="6" id="KW-0285">Flavoprotein</keyword>
<accession>G3AVR2</accession>
<dbReference type="EMBL" id="GL996506">
    <property type="protein sequence ID" value="EGW30227.1"/>
    <property type="molecule type" value="Genomic_DNA"/>
</dbReference>
<keyword evidence="7 15" id="KW-0812">Transmembrane</keyword>
<name>G3AVR2_SPAPN</name>
<comment type="similarity">
    <text evidence="2">Belongs to the ferric reductase (FRE) family.</text>
</comment>
<keyword evidence="10 15" id="KW-1133">Transmembrane helix</keyword>
<evidence type="ECO:0000256" key="8">
    <source>
        <dbReference type="ARBA" id="ARBA00022827"/>
    </source>
</evidence>
<evidence type="ECO:0000256" key="2">
    <source>
        <dbReference type="ARBA" id="ARBA00006278"/>
    </source>
</evidence>
<sequence>MATALTPFIYVLAGKSNAITLLTGISYEKLNVHHQYVGVAAFVLSLIHIIPFLHQDLVEGGASLLYSNFQNDFAYYSGIPSTIFLGLLCILSKAWVRKHVYEIFLHSHWLFGIAYFGTLIWHINKSLGADNYMWGALAFWATQILYRILMKTAFKPTSMFLRSREATLSKLGDNAYEVTVANAKGYKWGPGQHFFLRFVGSRILDNHPFSIASMSRDDESASEMKFIIVPQKGLTKKHYQELEQHITCKKKVFLDGPYGGTFREPTAFDRVVLLSSGSGVTATLPFLTYLARNINQLKSQGKPIVTRGISFIWVVRKSEHINWIRQELMECQELAGEYIQIQIYVTEHETIEKKIELDSNEKDSSTSMLEKTIGNNDSESSELLLPKEFTVDFAKPAIPRIVNNLRLSRRNMIVCSGSESMKKEVSSATSKLQALIFNNDIHNSHVEEIYLHTESFGW</sequence>
<comment type="catalytic activity">
    <reaction evidence="14">
        <text>2 a Fe(II)-siderophore + NADP(+) + H(+) = 2 a Fe(III)-siderophore + NADPH</text>
        <dbReference type="Rhea" id="RHEA:28795"/>
        <dbReference type="Rhea" id="RHEA-COMP:11342"/>
        <dbReference type="Rhea" id="RHEA-COMP:11344"/>
        <dbReference type="ChEBI" id="CHEBI:15378"/>
        <dbReference type="ChEBI" id="CHEBI:29033"/>
        <dbReference type="ChEBI" id="CHEBI:29034"/>
        <dbReference type="ChEBI" id="CHEBI:57783"/>
        <dbReference type="ChEBI" id="CHEBI:58349"/>
        <dbReference type="EC" id="1.16.1.9"/>
    </reaction>
</comment>
<dbReference type="InterPro" id="IPR051410">
    <property type="entry name" value="Ferric/Cupric_Reductase"/>
</dbReference>
<evidence type="ECO:0000256" key="4">
    <source>
        <dbReference type="ARBA" id="ARBA00022448"/>
    </source>
</evidence>
<dbReference type="PANTHER" id="PTHR32361:SF23">
    <property type="entry name" value="FERRIC-CHELATE REDUCTASE"/>
    <property type="match status" value="1"/>
</dbReference>
<dbReference type="InterPro" id="IPR013112">
    <property type="entry name" value="FAD-bd_8"/>
</dbReference>
<dbReference type="PROSITE" id="PS51384">
    <property type="entry name" value="FAD_FR"/>
    <property type="match status" value="1"/>
</dbReference>
<proteinExistence type="inferred from homology"/>
<reference evidence="17 18" key="1">
    <citation type="journal article" date="2011" name="Proc. Natl. Acad. Sci. U.S.A.">
        <title>Comparative genomics of xylose-fermenting fungi for enhanced biofuel production.</title>
        <authorList>
            <person name="Wohlbach D.J."/>
            <person name="Kuo A."/>
            <person name="Sato T.K."/>
            <person name="Potts K.M."/>
            <person name="Salamov A.A."/>
            <person name="LaButti K.M."/>
            <person name="Sun H."/>
            <person name="Clum A."/>
            <person name="Pangilinan J.L."/>
            <person name="Lindquist E.A."/>
            <person name="Lucas S."/>
            <person name="Lapidus A."/>
            <person name="Jin M."/>
            <person name="Gunawan C."/>
            <person name="Balan V."/>
            <person name="Dale B.E."/>
            <person name="Jeffries T.W."/>
            <person name="Zinkel R."/>
            <person name="Barry K.W."/>
            <person name="Grigoriev I.V."/>
            <person name="Gasch A.P."/>
        </authorList>
    </citation>
    <scope>NUCLEOTIDE SEQUENCE [LARGE SCALE GENOMIC DNA]</scope>
    <source>
        <strain evidence="18">NRRL Y-27907 / 11-Y1</strain>
    </source>
</reference>
<dbReference type="FunCoup" id="G3AVR2">
    <property type="interactions" value="21"/>
</dbReference>
<dbReference type="InterPro" id="IPR013130">
    <property type="entry name" value="Fe3_Rdtase_TM_dom"/>
</dbReference>
<dbReference type="InterPro" id="IPR013121">
    <property type="entry name" value="Fe_red_NAD-bd_6"/>
</dbReference>
<dbReference type="PANTHER" id="PTHR32361">
    <property type="entry name" value="FERRIC/CUPRIC REDUCTASE TRANSMEMBRANE COMPONENT"/>
    <property type="match status" value="1"/>
</dbReference>
<evidence type="ECO:0000259" key="16">
    <source>
        <dbReference type="PROSITE" id="PS51384"/>
    </source>
</evidence>
<keyword evidence="5" id="KW-1003">Cell membrane</keyword>
<dbReference type="InterPro" id="IPR017938">
    <property type="entry name" value="Riboflavin_synthase-like_b-brl"/>
</dbReference>